<dbReference type="RefSeq" id="XP_049263715.1">
    <property type="nucleotide sequence ID" value="XM_049406842.1"/>
</dbReference>
<dbReference type="GO" id="GO:0006303">
    <property type="term" value="P:double-strand break repair via nonhomologous end joining"/>
    <property type="evidence" value="ECO:0007669"/>
    <property type="project" value="InterPro"/>
</dbReference>
<dbReference type="PANTHER" id="PTHR12604:SF4">
    <property type="entry name" value="X-RAY REPAIR CROSS-COMPLEMENTING PROTEIN 5"/>
    <property type="match status" value="1"/>
</dbReference>
<feature type="domain" description="VWFA" evidence="2">
    <location>
        <begin position="5"/>
        <end position="206"/>
    </location>
</feature>
<accession>A0A8J5UIB0</accession>
<dbReference type="CDD" id="cd00198">
    <property type="entry name" value="vWFA"/>
    <property type="match status" value="1"/>
</dbReference>
<dbReference type="Pfam" id="PF02735">
    <property type="entry name" value="Ku"/>
    <property type="match status" value="1"/>
</dbReference>
<dbReference type="EMBL" id="JAGSYN010000137">
    <property type="protein sequence ID" value="KAG7663483.1"/>
    <property type="molecule type" value="Genomic_DNA"/>
</dbReference>
<dbReference type="AlphaFoldDB" id="A0A8J5UIB0"/>
<gene>
    <name evidence="3" type="ORF">J8A68_003030</name>
</gene>
<dbReference type="GO" id="GO:0042162">
    <property type="term" value="F:telomeric DNA binding"/>
    <property type="evidence" value="ECO:0007669"/>
    <property type="project" value="TreeGrafter"/>
</dbReference>
<sequence>MSKEYTIFVLDASKSMDIASQENQNNTDLEICTEFVFDYLRRQLLKNRKSDRFGLILFSSNHIEELYENKPLSLETVRFYHSRVKSFHERDCNLGNGRNDVTDALKSALDQFDKNLHLKFIRNLFLLTNGELSLGNGSMNSDWQLYKDTIESAKIDITMGICDLDSNVNKSTSKEKVIHMLKRISKEWGYSKVRDLKQLTHTRPPLKLVGPRNACTGKLTFATHQEAFGPDPATDKAGIKIEIQVFPAVKSESLPSGHEYHVDTENETFTTIKRSTTYYIKSGNEDELEGEVGLPEQEESQTLKIEQYDTTPGFKYSPRDVIALQPELQTVATLLSNPGIDILGFIPDDNLPSAYLTDESFYVVPNSSYEGKNKILFNSMIVSLLEMKSIAIVRYVSSNDNEVKICAAFPQKAALGGNIGYTFLLTRLAMKEDEKIGNFPNLTQKKTEIKQEDEDEIRKEEPDRDASDELMEKFITSRKLQESSQFDPTILKNGKVGLTKSESVGAPLNEDTDLSSALLASNPVARKFNYYLQKIIIKSLEKDSLLKFVSEDQFIENHLSKDEETTIFNTRNVLDNQLLYTTDETDIDDIAVKLRNALMVQYKTQKKQVKQKAGQKFDYLMQPENPIDAEFDEFFDIEDVLGN</sequence>
<dbReference type="PROSITE" id="PS50234">
    <property type="entry name" value="VWFA"/>
    <property type="match status" value="1"/>
</dbReference>
<dbReference type="GO" id="GO:0000723">
    <property type="term" value="P:telomere maintenance"/>
    <property type="evidence" value="ECO:0007669"/>
    <property type="project" value="TreeGrafter"/>
</dbReference>
<evidence type="ECO:0000256" key="1">
    <source>
        <dbReference type="SAM" id="MobiDB-lite"/>
    </source>
</evidence>
<evidence type="ECO:0000313" key="4">
    <source>
        <dbReference type="Proteomes" id="UP000694255"/>
    </source>
</evidence>
<dbReference type="PANTHER" id="PTHR12604">
    <property type="entry name" value="KU AUTOANTIGEN DNA HELICASE"/>
    <property type="match status" value="1"/>
</dbReference>
<name>A0A8J5UIB0_9ASCO</name>
<dbReference type="InterPro" id="IPR006164">
    <property type="entry name" value="DNA_bd_Ku70/Ku80"/>
</dbReference>
<dbReference type="GO" id="GO:0003690">
    <property type="term" value="F:double-stranded DNA binding"/>
    <property type="evidence" value="ECO:0007669"/>
    <property type="project" value="TreeGrafter"/>
</dbReference>
<keyword evidence="4" id="KW-1185">Reference proteome</keyword>
<reference evidence="3 4" key="1">
    <citation type="journal article" date="2021" name="DNA Res.">
        <title>Genome analysis of Candida subhashii reveals its hybrid nature and dual mitochondrial genome conformations.</title>
        <authorList>
            <person name="Mixao V."/>
            <person name="Hegedusova E."/>
            <person name="Saus E."/>
            <person name="Pryszcz L.P."/>
            <person name="Cillingova A."/>
            <person name="Nosek J."/>
            <person name="Gabaldon T."/>
        </authorList>
    </citation>
    <scope>NUCLEOTIDE SEQUENCE [LARGE SCALE GENOMIC DNA]</scope>
    <source>
        <strain evidence="3 4">CBS 10753</strain>
    </source>
</reference>
<dbReference type="GeneID" id="73469831"/>
<dbReference type="InterPro" id="IPR002035">
    <property type="entry name" value="VWF_A"/>
</dbReference>
<dbReference type="GO" id="GO:0043564">
    <property type="term" value="C:Ku70:Ku80 complex"/>
    <property type="evidence" value="ECO:0007669"/>
    <property type="project" value="TreeGrafter"/>
</dbReference>
<protein>
    <submittedName>
        <fullName evidence="3">YKU80</fullName>
    </submittedName>
</protein>
<dbReference type="OrthoDB" id="30826at2759"/>
<feature type="compositionally biased region" description="Basic and acidic residues" evidence="1">
    <location>
        <begin position="445"/>
        <end position="465"/>
    </location>
</feature>
<proteinExistence type="predicted"/>
<feature type="region of interest" description="Disordered" evidence="1">
    <location>
        <begin position="442"/>
        <end position="465"/>
    </location>
</feature>
<evidence type="ECO:0000259" key="2">
    <source>
        <dbReference type="PROSITE" id="PS50234"/>
    </source>
</evidence>
<evidence type="ECO:0000313" key="3">
    <source>
        <dbReference type="EMBL" id="KAG7663483.1"/>
    </source>
</evidence>
<comment type="caution">
    <text evidence="3">The sequence shown here is derived from an EMBL/GenBank/DDBJ whole genome shotgun (WGS) entry which is preliminary data.</text>
</comment>
<dbReference type="Proteomes" id="UP000694255">
    <property type="component" value="Unassembled WGS sequence"/>
</dbReference>
<dbReference type="SMART" id="SM00559">
    <property type="entry name" value="Ku78"/>
    <property type="match status" value="1"/>
</dbReference>
<organism evidence="3 4">
    <name type="scientific">[Candida] subhashii</name>
    <dbReference type="NCBI Taxonomy" id="561895"/>
    <lineage>
        <taxon>Eukaryota</taxon>
        <taxon>Fungi</taxon>
        <taxon>Dikarya</taxon>
        <taxon>Ascomycota</taxon>
        <taxon>Saccharomycotina</taxon>
        <taxon>Pichiomycetes</taxon>
        <taxon>Debaryomycetaceae</taxon>
        <taxon>Spathaspora</taxon>
    </lineage>
</organism>